<evidence type="ECO:0000256" key="6">
    <source>
        <dbReference type="ARBA" id="ARBA00023235"/>
    </source>
</evidence>
<dbReference type="SUPFAM" id="SSF50621">
    <property type="entry name" value="Alanine racemase C-terminal domain-like"/>
    <property type="match status" value="1"/>
</dbReference>
<dbReference type="AlphaFoldDB" id="A0A246JNB6"/>
<evidence type="ECO:0000256" key="4">
    <source>
        <dbReference type="ARBA" id="ARBA00013089"/>
    </source>
</evidence>
<dbReference type="Gene3D" id="2.40.37.10">
    <property type="entry name" value="Lyase, Ornithine Decarboxylase, Chain A, domain 1"/>
    <property type="match status" value="1"/>
</dbReference>
<dbReference type="InterPro" id="IPR009006">
    <property type="entry name" value="Ala_racemase/Decarboxylase_C"/>
</dbReference>
<accession>A0A246JNB6</accession>
<dbReference type="RefSeq" id="WP_088443598.1">
    <property type="nucleotide sequence ID" value="NZ_BMMC01000022.1"/>
</dbReference>
<proteinExistence type="inferred from homology"/>
<dbReference type="InterPro" id="IPR001608">
    <property type="entry name" value="Ala_racemase_N"/>
</dbReference>
<keyword evidence="6" id="KW-0413">Isomerase</keyword>
<dbReference type="CDD" id="cd00430">
    <property type="entry name" value="PLPDE_III_AR"/>
    <property type="match status" value="1"/>
</dbReference>
<dbReference type="Pfam" id="PF00842">
    <property type="entry name" value="Ala_racemase_C"/>
    <property type="match status" value="1"/>
</dbReference>
<gene>
    <name evidence="10" type="primary">alr</name>
    <name evidence="10" type="ORF">CDQ92_18715</name>
</gene>
<evidence type="ECO:0000256" key="3">
    <source>
        <dbReference type="ARBA" id="ARBA00007880"/>
    </source>
</evidence>
<dbReference type="InterPro" id="IPR011079">
    <property type="entry name" value="Ala_racemase_C"/>
</dbReference>
<protein>
    <recommendedName>
        <fullName evidence="4">alanine racemase</fullName>
        <ecNumber evidence="4">5.1.1.1</ecNumber>
    </recommendedName>
</protein>
<evidence type="ECO:0000313" key="11">
    <source>
        <dbReference type="Proteomes" id="UP000197361"/>
    </source>
</evidence>
<dbReference type="InterPro" id="IPR020622">
    <property type="entry name" value="Ala_racemase_pyridoxalP-BS"/>
</dbReference>
<feature type="domain" description="Alanine racemase C-terminal" evidence="9">
    <location>
        <begin position="227"/>
        <end position="345"/>
    </location>
</feature>
<dbReference type="Proteomes" id="UP000197361">
    <property type="component" value="Unassembled WGS sequence"/>
</dbReference>
<dbReference type="GO" id="GO:0030170">
    <property type="term" value="F:pyridoxal phosphate binding"/>
    <property type="evidence" value="ECO:0007669"/>
    <property type="project" value="TreeGrafter"/>
</dbReference>
<keyword evidence="5 7" id="KW-0663">Pyridoxal phosphate</keyword>
<dbReference type="SMART" id="SM01005">
    <property type="entry name" value="Ala_racemase_C"/>
    <property type="match status" value="1"/>
</dbReference>
<evidence type="ECO:0000256" key="2">
    <source>
        <dbReference type="ARBA" id="ARBA00001933"/>
    </source>
</evidence>
<dbReference type="OrthoDB" id="9813814at2"/>
<dbReference type="EC" id="5.1.1.1" evidence="4"/>
<name>A0A246JNB6_9SPHN</name>
<sequence length="345" mass="36579">MIAVPSPLRLRLSSEALVANWRWLARQSGAAACGAALKADGYGLGASAVMRHLSAAGCCDFFVATWAEAVALMPLPAGVSLSVLHGVGESDMVAARLLPARPVLNSVEQVRRWREAGEGRPCDVMIDTGMNRLGLRVEEALSGALNGLTIETLHSHLASADEDSDQNVRQLAAFRAIREQIPARRYSLANSAGICLGSDFAFDLTRPGIALYGGTPRGEARGHIQQVAFPEARVLQVRAVPAGETVGYGASWTASRDSRIAVVNLGYADGYRRCHAGSGGGTWQGQALPLVGRVSMDLTAFDASEAVGIGEGDWLSLDYELLTVSAQSGLSQYELLTGLGKRFER</sequence>
<dbReference type="PRINTS" id="PR00992">
    <property type="entry name" value="ALARACEMASE"/>
</dbReference>
<dbReference type="EMBL" id="NISK01000005">
    <property type="protein sequence ID" value="OWQ94050.1"/>
    <property type="molecule type" value="Genomic_DNA"/>
</dbReference>
<comment type="cofactor">
    <cofactor evidence="2 7">
        <name>pyridoxal 5'-phosphate</name>
        <dbReference type="ChEBI" id="CHEBI:597326"/>
    </cofactor>
</comment>
<dbReference type="GO" id="GO:0030632">
    <property type="term" value="P:D-alanine biosynthetic process"/>
    <property type="evidence" value="ECO:0007669"/>
    <property type="project" value="TreeGrafter"/>
</dbReference>
<dbReference type="GO" id="GO:0008784">
    <property type="term" value="F:alanine racemase activity"/>
    <property type="evidence" value="ECO:0007669"/>
    <property type="project" value="UniProtKB-EC"/>
</dbReference>
<evidence type="ECO:0000256" key="8">
    <source>
        <dbReference type="PIRSR" id="PIRSR600821-52"/>
    </source>
</evidence>
<dbReference type="SUPFAM" id="SSF51419">
    <property type="entry name" value="PLP-binding barrel"/>
    <property type="match status" value="1"/>
</dbReference>
<keyword evidence="11" id="KW-1185">Reference proteome</keyword>
<evidence type="ECO:0000256" key="5">
    <source>
        <dbReference type="ARBA" id="ARBA00022898"/>
    </source>
</evidence>
<dbReference type="Pfam" id="PF01168">
    <property type="entry name" value="Ala_racemase_N"/>
    <property type="match status" value="1"/>
</dbReference>
<dbReference type="Gene3D" id="3.20.20.10">
    <property type="entry name" value="Alanine racemase"/>
    <property type="match status" value="1"/>
</dbReference>
<dbReference type="InterPro" id="IPR000821">
    <property type="entry name" value="Ala_racemase"/>
</dbReference>
<feature type="modified residue" description="N6-(pyridoxal phosphate)lysine" evidence="7">
    <location>
        <position position="38"/>
    </location>
</feature>
<comment type="caution">
    <text evidence="10">The sequence shown here is derived from an EMBL/GenBank/DDBJ whole genome shotgun (WGS) entry which is preliminary data.</text>
</comment>
<comment type="catalytic activity">
    <reaction evidence="1">
        <text>L-alanine = D-alanine</text>
        <dbReference type="Rhea" id="RHEA:20249"/>
        <dbReference type="ChEBI" id="CHEBI:57416"/>
        <dbReference type="ChEBI" id="CHEBI:57972"/>
        <dbReference type="EC" id="5.1.1.1"/>
    </reaction>
</comment>
<dbReference type="PROSITE" id="PS00395">
    <property type="entry name" value="ALANINE_RACEMASE"/>
    <property type="match status" value="1"/>
</dbReference>
<evidence type="ECO:0000256" key="1">
    <source>
        <dbReference type="ARBA" id="ARBA00000316"/>
    </source>
</evidence>
<feature type="binding site" evidence="8">
    <location>
        <position position="296"/>
    </location>
    <ligand>
        <name>substrate</name>
    </ligand>
</feature>
<feature type="binding site" evidence="8">
    <location>
        <position position="132"/>
    </location>
    <ligand>
        <name>substrate</name>
    </ligand>
</feature>
<dbReference type="GO" id="GO:0005829">
    <property type="term" value="C:cytosol"/>
    <property type="evidence" value="ECO:0007669"/>
    <property type="project" value="TreeGrafter"/>
</dbReference>
<dbReference type="PANTHER" id="PTHR30511">
    <property type="entry name" value="ALANINE RACEMASE"/>
    <property type="match status" value="1"/>
</dbReference>
<evidence type="ECO:0000259" key="9">
    <source>
        <dbReference type="SMART" id="SM01005"/>
    </source>
</evidence>
<reference evidence="10 11" key="1">
    <citation type="journal article" date="2010" name="Int. J. Syst. Evol. Microbiol.">
        <title>Sphingopyxis bauzanensis sp. nov., a psychrophilic bacterium isolated from soil.</title>
        <authorList>
            <person name="Zhang D.C."/>
            <person name="Liu H.C."/>
            <person name="Xin Y.H."/>
            <person name="Zhou Y.G."/>
            <person name="Schinner F."/>
            <person name="Margesin R."/>
        </authorList>
    </citation>
    <scope>NUCLEOTIDE SEQUENCE [LARGE SCALE GENOMIC DNA]</scope>
    <source>
        <strain evidence="10 11">DSM 22271</strain>
    </source>
</reference>
<organism evidence="10 11">
    <name type="scientific">Sphingopyxis bauzanensis</name>
    <dbReference type="NCBI Taxonomy" id="651663"/>
    <lineage>
        <taxon>Bacteria</taxon>
        <taxon>Pseudomonadati</taxon>
        <taxon>Pseudomonadota</taxon>
        <taxon>Alphaproteobacteria</taxon>
        <taxon>Sphingomonadales</taxon>
        <taxon>Sphingomonadaceae</taxon>
        <taxon>Sphingopyxis</taxon>
    </lineage>
</organism>
<evidence type="ECO:0000256" key="7">
    <source>
        <dbReference type="PIRSR" id="PIRSR600821-50"/>
    </source>
</evidence>
<dbReference type="InterPro" id="IPR029066">
    <property type="entry name" value="PLP-binding_barrel"/>
</dbReference>
<dbReference type="NCBIfam" id="TIGR00492">
    <property type="entry name" value="alr"/>
    <property type="match status" value="1"/>
</dbReference>
<dbReference type="PANTHER" id="PTHR30511:SF0">
    <property type="entry name" value="ALANINE RACEMASE, CATABOLIC-RELATED"/>
    <property type="match status" value="1"/>
</dbReference>
<evidence type="ECO:0000313" key="10">
    <source>
        <dbReference type="EMBL" id="OWQ94050.1"/>
    </source>
</evidence>
<comment type="similarity">
    <text evidence="3">Belongs to the alanine racemase family.</text>
</comment>